<gene>
    <name evidence="1" type="ORF">HBA54_27715</name>
</gene>
<protein>
    <submittedName>
        <fullName evidence="1">Uncharacterized protein</fullName>
    </submittedName>
</protein>
<accession>A0A967F3X7</accession>
<proteinExistence type="predicted"/>
<reference evidence="1" key="1">
    <citation type="submission" date="2020-03" db="EMBL/GenBank/DDBJ databases">
        <title>Genome of Pelagibius litoralis DSM 21314T.</title>
        <authorList>
            <person name="Wang G."/>
        </authorList>
    </citation>
    <scope>NUCLEOTIDE SEQUENCE</scope>
    <source>
        <strain evidence="1">DSM 21314</strain>
    </source>
</reference>
<evidence type="ECO:0000313" key="1">
    <source>
        <dbReference type="EMBL" id="NIA72381.1"/>
    </source>
</evidence>
<dbReference type="AlphaFoldDB" id="A0A967F3X7"/>
<dbReference type="EMBL" id="JAAQPH010000042">
    <property type="protein sequence ID" value="NIA72381.1"/>
    <property type="molecule type" value="Genomic_DNA"/>
</dbReference>
<dbReference type="RefSeq" id="WP_167231677.1">
    <property type="nucleotide sequence ID" value="NZ_JAAQPH010000042.1"/>
</dbReference>
<keyword evidence="2" id="KW-1185">Reference proteome</keyword>
<organism evidence="1 2">
    <name type="scientific">Pelagibius litoralis</name>
    <dbReference type="NCBI Taxonomy" id="374515"/>
    <lineage>
        <taxon>Bacteria</taxon>
        <taxon>Pseudomonadati</taxon>
        <taxon>Pseudomonadota</taxon>
        <taxon>Alphaproteobacteria</taxon>
        <taxon>Rhodospirillales</taxon>
        <taxon>Rhodovibrionaceae</taxon>
        <taxon>Pelagibius</taxon>
    </lineage>
</organism>
<dbReference type="Proteomes" id="UP000761264">
    <property type="component" value="Unassembled WGS sequence"/>
</dbReference>
<evidence type="ECO:0000313" key="2">
    <source>
        <dbReference type="Proteomes" id="UP000761264"/>
    </source>
</evidence>
<comment type="caution">
    <text evidence="1">The sequence shown here is derived from an EMBL/GenBank/DDBJ whole genome shotgun (WGS) entry which is preliminary data.</text>
</comment>
<sequence length="123" mass="13557">MDIVHEPLRPGHLENFRSAVAMGPIPDSQWGAALAFVRGDEVLGIVGGWSNGDAVELGLALSTEARCYPVSMHKLALRFVAGMHRLGHKKLRAWPVDVQGAEWLRRLGFEPVNSGAFERCRIQ</sequence>
<name>A0A967F3X7_9PROT</name>